<accession>A0A6I6MPN9</accession>
<evidence type="ECO:0000313" key="1">
    <source>
        <dbReference type="EMBL" id="QGZ95348.1"/>
    </source>
</evidence>
<name>A0A6I6MPN9_9CAUL</name>
<dbReference type="Proteomes" id="UP000431269">
    <property type="component" value="Chromosome"/>
</dbReference>
<proteinExistence type="predicted"/>
<reference evidence="2" key="1">
    <citation type="submission" date="2019-12" db="EMBL/GenBank/DDBJ databases">
        <title>Complete genome of Terracaulis silvestris 0127_4.</title>
        <authorList>
            <person name="Vieira S."/>
            <person name="Riedel T."/>
            <person name="Sproer C."/>
            <person name="Pascual J."/>
            <person name="Boedeker C."/>
            <person name="Overmann J."/>
        </authorList>
    </citation>
    <scope>NUCLEOTIDE SEQUENCE [LARGE SCALE GENOMIC DNA]</scope>
    <source>
        <strain evidence="2">0127_4</strain>
    </source>
</reference>
<dbReference type="AlphaFoldDB" id="A0A6I6MPN9"/>
<protein>
    <submittedName>
        <fullName evidence="1">Uncharacterized protein</fullName>
    </submittedName>
</protein>
<keyword evidence="2" id="KW-1185">Reference proteome</keyword>
<dbReference type="RefSeq" id="WP_158766215.1">
    <property type="nucleotide sequence ID" value="NZ_CP047045.1"/>
</dbReference>
<organism evidence="1 2">
    <name type="scientific">Terricaulis silvestris</name>
    <dbReference type="NCBI Taxonomy" id="2686094"/>
    <lineage>
        <taxon>Bacteria</taxon>
        <taxon>Pseudomonadati</taxon>
        <taxon>Pseudomonadota</taxon>
        <taxon>Alphaproteobacteria</taxon>
        <taxon>Caulobacterales</taxon>
        <taxon>Caulobacteraceae</taxon>
        <taxon>Terricaulis</taxon>
    </lineage>
</organism>
<dbReference type="EMBL" id="CP047045">
    <property type="protein sequence ID" value="QGZ95348.1"/>
    <property type="molecule type" value="Genomic_DNA"/>
</dbReference>
<evidence type="ECO:0000313" key="2">
    <source>
        <dbReference type="Proteomes" id="UP000431269"/>
    </source>
</evidence>
<sequence>MRALLAAVLVASCATTIVPPPPERLEGCWIDRKADNTATTMRWLADLENPGALRGERMTYTAAGVGADRGSYTLRPEGEGWTFCQSYDPAPRCWVVAEGESGSLEGGRVFIDAAYDRLRISIFDDSSERIVFQGERDGCD</sequence>
<dbReference type="KEGG" id="tsv:DSM104635_02197"/>
<gene>
    <name evidence="1" type="ORF">DSM104635_02197</name>
</gene>